<dbReference type="EMBL" id="WJBH02000008">
    <property type="protein sequence ID" value="KAI9554086.1"/>
    <property type="molecule type" value="Genomic_DNA"/>
</dbReference>
<evidence type="ECO:0000256" key="4">
    <source>
        <dbReference type="ARBA" id="ARBA00022723"/>
    </source>
</evidence>
<sequence length="2258" mass="257439">MADSGGVTAADSFSPRAIKKKSRWLAWAAFTSAIVFMVATGYLGYRVCKSNKQLAVVEEKLATAAGTIARLEEKDPVCNTKECVVSAAVLMEAMDPTVDPCHDFYQFACGGWLRKNSIPDASSRWGHFHVLREQLTYTLKDILSEPNTVEDSKPVNSSREMYRACMDTDAIEKRGLTPLIQLLNSYGQWPMTVSNWTADQFDWKSASISIRRDMGESFLFEVSIYVDQTDLGLPYSTLMNAKSNSTASIMQAYATFVFESAKAVRDAIQGGSNDSDIIREVDQMINFQIELAKIQTRPEERRNRTRMYNVVQLGALQRWTNVVHLNRATSYINWAKYINDIYSVVNVTVSENEPIIVKEPQFLRKLVRLLDQTPPRVIANYIHWRLVMKAGESTNQMMNSVAFKFWKVFYGASVPQPRWRMCVNKVASTLGFAVGSLYVERAFDEQAKKEAVEMIGHIKTAFNSLVQESHWMDQETKIKALEKAAAMKDFVAYPDWILNKTRLSQIYEGVETTGKHFENALNVTRFLEHDKLKALRLPTDRTAWVTFPSVVNAFYSFFYNAITFPAGILQPPFFGKGRLAALNYGGIGAVIGHEITHGFDDQGRQADKEGRISLWWTNQTLNRYIKGAQCFIEQYGNFTFPEFAGTEAFQLNGIISQGENIADNGGVREAFSAYQNYVAINGREARLPGLEKYTPEQLFFLSYANIWCGKQTTQSLRQQILNGPHSPEKYRVLGTLSNSIDFARHFHCPIGSVMNRPNKCLLWATPKRLLSYPKMEIGTSVATLVSNSPAEDDAKIKSSRKSFLIGAGALTCAVGFVIATGLLADQVIRSRKHLENVREELREVKVEQMDRFKQEDPVCFTKECILSAAALMESMDESVDPCQDFYQFACGGWRKKNVIPNGYGRVSQFGILDGRIQRFIKEFFKQNSTMFDSKPINNTRDMFRACLDTGAIAKTGITPLVKILDSYGQWPMTVSNWTEDRFDWRKASASIRNTFGDGFLFEVTNFVDVNNTESSTIYVRRYDRVLGLLDQPSLGLPSFILRDQNLTSSSSKAYFTFISGAAIAIRDAIGGGADDVDIARDIENVISFHIELANILTPEEPRSKWNLTRFYNPFPLADLQAWTDEANATNPVGQINWHELLTDIYAIANVSISQDEKIVVIEPEYFQKLVQLLDQTSPRVIANFIHWRLVLENIYDVNIEMTVLAIEFYDAIFGRYRMPPRQGWCMKRVHGLMGFAIGAKYVEDSFDPQAKIDMQEMILNLKMAFSSLVEDSNWMDEETKINALEKAAAMKEYIGYPDWITNRTTLELAYHGISTKPDTHFDNFQSAKRFMVRNNLRFLRVRTNRDNLWISFPAVVNAFYYPMLNSITFPAGILQPPFYGKGRLAALNYGAIGVVIGHEITHGFDHNGHKSDKKGHERSWWTNHTLAEFYKRKQCIIDQYSNYTLPELEGTDAFHINGTNTQGENIADNGGLREAFRAYQNYISTNGPEKRLPGLEQYTPEQIFFLSYANVWCSEQTPESLAYQILYVFRLRRQIDSVNRELSDTRFDQQVKRLNHEDSVCLTKECILSAAALMESMDESVDPCENFYQFACGGWQKKNFIPHGHEETSQFSILEGRIDRFIKEFFLEYNTELDSKAINTTRDLYNACLDLNVIEELGITPLIKILDSYGQWPMTVSNWTEDRFDWRKASASIRNTFGVGFLFQVSNFVDFNDTDFSVIYMDQPSLGVPSFILREENLTSAHVIDYFTFVAAVALSVRDTIDGGANDTDIVEDIVDMISFHIDLANIMTPHQSAWSFSQNYNPFSLDELQAWTDSANATNSMSQINWHEHLADIYSIADVSINPDEKIIVSEPEYLKKLVQLLDQTSPRVIANFIHWRLVLENIYDLNDEMMIMAETFDEAIYGPFPIPSREDWCLERVYNVMGFAIGAKYVEDSFDPRAKIDMQEMILNLKMAFSSLVEDSNWMDEETKINALEKAAAMKEYIGYPDWITNRTTLELAYHGISTKPDTHFDNFQSAKRFMVMNNLRFLRFRTNRDNMWISFPTVVNAFYYPVLNSITFPAGILQPPFYGKGRLAASNYGAIGAVIGHEITHGFDSEGYKTDKKGHEISWWTNHTLDEFHKKKQCIIDQYSNYTFPELKETDAFHVNGNNTQGENIADNGGLREAFRAYQNYVARNGPEKRLPGLEHYTPEQIFFLSFAIVECSNETPESLAYQVLYGDHTPSRYRVIGPLSNSDDFIQHFKCPASSTMNPSNKCTVW</sequence>
<reference evidence="12 13" key="1">
    <citation type="submission" date="2022-05" db="EMBL/GenBank/DDBJ databases">
        <title>A multi-omics perspective on studying reproductive biology in Daphnia sinensis.</title>
        <authorList>
            <person name="Jia J."/>
        </authorList>
    </citation>
    <scope>NUCLEOTIDE SEQUENCE [LARGE SCALE GENOMIC DNA]</scope>
    <source>
        <strain evidence="12 13">WSL</strain>
    </source>
</reference>
<evidence type="ECO:0000313" key="12">
    <source>
        <dbReference type="EMBL" id="KAI9554086.1"/>
    </source>
</evidence>
<dbReference type="Gene3D" id="1.10.1380.10">
    <property type="entry name" value="Neutral endopeptidase , domain2"/>
    <property type="match status" value="3"/>
</dbReference>
<feature type="domain" description="Peptidase M13 C-terminal" evidence="10">
    <location>
        <begin position="2047"/>
        <end position="2257"/>
    </location>
</feature>
<evidence type="ECO:0000256" key="5">
    <source>
        <dbReference type="ARBA" id="ARBA00022801"/>
    </source>
</evidence>
<feature type="coiled-coil region" evidence="8">
    <location>
        <begin position="824"/>
        <end position="851"/>
    </location>
</feature>
<dbReference type="Gene3D" id="3.40.390.10">
    <property type="entry name" value="Collagenase (Catalytic Domain)"/>
    <property type="match status" value="3"/>
</dbReference>
<comment type="similarity">
    <text evidence="2">Belongs to the peptidase M13 family.</text>
</comment>
<proteinExistence type="inferred from homology"/>
<dbReference type="GO" id="GO:0016485">
    <property type="term" value="P:protein processing"/>
    <property type="evidence" value="ECO:0007669"/>
    <property type="project" value="TreeGrafter"/>
</dbReference>
<feature type="domain" description="Peptidase M13 N-terminal" evidence="11">
    <location>
        <begin position="100"/>
        <end position="494"/>
    </location>
</feature>
<dbReference type="InterPro" id="IPR024079">
    <property type="entry name" value="MetalloPept_cat_dom_sf"/>
</dbReference>
<keyword evidence="4" id="KW-0479">Metal-binding</keyword>
<keyword evidence="7" id="KW-0482">Metalloprotease</keyword>
<comment type="cofactor">
    <cofactor evidence="1">
        <name>Zn(2+)</name>
        <dbReference type="ChEBI" id="CHEBI:29105"/>
    </cofactor>
</comment>
<dbReference type="GO" id="GO:0004222">
    <property type="term" value="F:metalloendopeptidase activity"/>
    <property type="evidence" value="ECO:0007669"/>
    <property type="project" value="InterPro"/>
</dbReference>
<evidence type="ECO:0000256" key="2">
    <source>
        <dbReference type="ARBA" id="ARBA00007357"/>
    </source>
</evidence>
<evidence type="ECO:0000256" key="9">
    <source>
        <dbReference type="SAM" id="Phobius"/>
    </source>
</evidence>
<keyword evidence="9" id="KW-0812">Transmembrane</keyword>
<protein>
    <submittedName>
        <fullName evidence="12">Uncharacterized protein</fullName>
    </submittedName>
</protein>
<keyword evidence="8" id="KW-0175">Coiled coil</keyword>
<organism evidence="12 13">
    <name type="scientific">Daphnia sinensis</name>
    <dbReference type="NCBI Taxonomy" id="1820382"/>
    <lineage>
        <taxon>Eukaryota</taxon>
        <taxon>Metazoa</taxon>
        <taxon>Ecdysozoa</taxon>
        <taxon>Arthropoda</taxon>
        <taxon>Crustacea</taxon>
        <taxon>Branchiopoda</taxon>
        <taxon>Diplostraca</taxon>
        <taxon>Cladocera</taxon>
        <taxon>Anomopoda</taxon>
        <taxon>Daphniidae</taxon>
        <taxon>Daphnia</taxon>
        <taxon>Daphnia similis group</taxon>
    </lineage>
</organism>
<feature type="domain" description="Peptidase M13 N-terminal" evidence="11">
    <location>
        <begin position="881"/>
        <end position="1297"/>
    </location>
</feature>
<name>A0AAD5PNG2_9CRUS</name>
<evidence type="ECO:0000256" key="8">
    <source>
        <dbReference type="SAM" id="Coils"/>
    </source>
</evidence>
<dbReference type="PRINTS" id="PR00786">
    <property type="entry name" value="NEPRILYSIN"/>
</dbReference>
<keyword evidence="6" id="KW-0862">Zinc</keyword>
<dbReference type="InterPro" id="IPR042089">
    <property type="entry name" value="Peptidase_M13_dom_2"/>
</dbReference>
<dbReference type="InterPro" id="IPR018497">
    <property type="entry name" value="Peptidase_M13_C"/>
</dbReference>
<keyword evidence="9" id="KW-0472">Membrane</keyword>
<dbReference type="InterPro" id="IPR000718">
    <property type="entry name" value="Peptidase_M13"/>
</dbReference>
<dbReference type="SUPFAM" id="SSF55486">
    <property type="entry name" value="Metalloproteases ('zincins'), catalytic domain"/>
    <property type="match status" value="3"/>
</dbReference>
<evidence type="ECO:0000259" key="10">
    <source>
        <dbReference type="Pfam" id="PF01431"/>
    </source>
</evidence>
<dbReference type="PANTHER" id="PTHR11733:SF237">
    <property type="entry name" value="NEPRILYSIN-LIKE 4"/>
    <property type="match status" value="1"/>
</dbReference>
<dbReference type="PROSITE" id="PS51885">
    <property type="entry name" value="NEPRILYSIN"/>
    <property type="match status" value="3"/>
</dbReference>
<dbReference type="Pfam" id="PF01431">
    <property type="entry name" value="Peptidase_M13"/>
    <property type="match status" value="3"/>
</dbReference>
<dbReference type="CDD" id="cd08662">
    <property type="entry name" value="M13"/>
    <property type="match status" value="3"/>
</dbReference>
<feature type="domain" description="Peptidase M13 C-terminal" evidence="10">
    <location>
        <begin position="552"/>
        <end position="760"/>
    </location>
</feature>
<evidence type="ECO:0000256" key="3">
    <source>
        <dbReference type="ARBA" id="ARBA00022670"/>
    </source>
</evidence>
<feature type="domain" description="Peptidase M13 N-terminal" evidence="11">
    <location>
        <begin position="1583"/>
        <end position="1987"/>
    </location>
</feature>
<feature type="transmembrane region" description="Helical" evidence="9">
    <location>
        <begin position="24"/>
        <end position="45"/>
    </location>
</feature>
<evidence type="ECO:0000256" key="1">
    <source>
        <dbReference type="ARBA" id="ARBA00001947"/>
    </source>
</evidence>
<keyword evidence="3" id="KW-0645">Protease</keyword>
<feature type="domain" description="Peptidase M13 C-terminal" evidence="10">
    <location>
        <begin position="1357"/>
        <end position="1526"/>
    </location>
</feature>
<dbReference type="InterPro" id="IPR008753">
    <property type="entry name" value="Peptidase_M13_N"/>
</dbReference>
<evidence type="ECO:0000256" key="7">
    <source>
        <dbReference type="ARBA" id="ARBA00023049"/>
    </source>
</evidence>
<dbReference type="GO" id="GO:0046872">
    <property type="term" value="F:metal ion binding"/>
    <property type="evidence" value="ECO:0007669"/>
    <property type="project" value="UniProtKB-KW"/>
</dbReference>
<keyword evidence="5" id="KW-0378">Hydrolase</keyword>
<keyword evidence="13" id="KW-1185">Reference proteome</keyword>
<evidence type="ECO:0000259" key="11">
    <source>
        <dbReference type="Pfam" id="PF05649"/>
    </source>
</evidence>
<comment type="caution">
    <text evidence="12">The sequence shown here is derived from an EMBL/GenBank/DDBJ whole genome shotgun (WGS) entry which is preliminary data.</text>
</comment>
<evidence type="ECO:0000313" key="13">
    <source>
        <dbReference type="Proteomes" id="UP000820818"/>
    </source>
</evidence>
<dbReference type="PANTHER" id="PTHR11733">
    <property type="entry name" value="ZINC METALLOPROTEASE FAMILY M13 NEPRILYSIN-RELATED"/>
    <property type="match status" value="1"/>
</dbReference>
<dbReference type="Pfam" id="PF05649">
    <property type="entry name" value="Peptidase_M13_N"/>
    <property type="match status" value="3"/>
</dbReference>
<evidence type="ECO:0000256" key="6">
    <source>
        <dbReference type="ARBA" id="ARBA00022833"/>
    </source>
</evidence>
<accession>A0AAD5PNG2</accession>
<keyword evidence="9" id="KW-1133">Transmembrane helix</keyword>
<dbReference type="Proteomes" id="UP000820818">
    <property type="component" value="Linkage Group LG8"/>
</dbReference>
<gene>
    <name evidence="12" type="ORF">GHT06_019358</name>
</gene>
<dbReference type="GO" id="GO:0005886">
    <property type="term" value="C:plasma membrane"/>
    <property type="evidence" value="ECO:0007669"/>
    <property type="project" value="TreeGrafter"/>
</dbReference>